<dbReference type="EC" id="5.2.1.8" evidence="3"/>
<dbReference type="PANTHER" id="PTHR30560">
    <property type="entry name" value="TRIGGER FACTOR CHAPERONE AND PEPTIDYL-PROLYL CIS/TRANS ISOMERASE"/>
    <property type="match status" value="1"/>
</dbReference>
<evidence type="ECO:0000256" key="1">
    <source>
        <dbReference type="ARBA" id="ARBA00000971"/>
    </source>
</evidence>
<dbReference type="EMBL" id="CAEZXX010000003">
    <property type="protein sequence ID" value="CAB4692481.1"/>
    <property type="molecule type" value="Genomic_DNA"/>
</dbReference>
<evidence type="ECO:0000256" key="2">
    <source>
        <dbReference type="ARBA" id="ARBA00005464"/>
    </source>
</evidence>
<dbReference type="SUPFAM" id="SSF54534">
    <property type="entry name" value="FKBP-like"/>
    <property type="match status" value="1"/>
</dbReference>
<gene>
    <name evidence="10" type="ORF">UFOPK2602_00093</name>
</gene>
<dbReference type="SUPFAM" id="SSF102735">
    <property type="entry name" value="Trigger factor ribosome-binding domain"/>
    <property type="match status" value="1"/>
</dbReference>
<comment type="catalytic activity">
    <reaction evidence="1">
        <text>[protein]-peptidylproline (omega=180) = [protein]-peptidylproline (omega=0)</text>
        <dbReference type="Rhea" id="RHEA:16237"/>
        <dbReference type="Rhea" id="RHEA-COMP:10747"/>
        <dbReference type="Rhea" id="RHEA-COMP:10748"/>
        <dbReference type="ChEBI" id="CHEBI:83833"/>
        <dbReference type="ChEBI" id="CHEBI:83834"/>
        <dbReference type="EC" id="5.2.1.8"/>
    </reaction>
</comment>
<evidence type="ECO:0000313" key="10">
    <source>
        <dbReference type="EMBL" id="CAB4692481.1"/>
    </source>
</evidence>
<feature type="region of interest" description="Disordered" evidence="7">
    <location>
        <begin position="436"/>
        <end position="458"/>
    </location>
</feature>
<sequence>MKSTLEPLEGNKIKLSVEVDDAEFAKDIDAAFRKLALEVRLPGFRPGKAPRKILEARIGLAPAREQALRDGIPQYLAKAVREHEVDLIASPDIEITGGGEEGLVTFDATCQVRPTVSVPGYAGLRIELPNPEPTDAEVQEAIDSERRRHGTLTVVERSAAKGDYVTMDLEAHRNGEPVPGLNTEDWLYEIGRGWVAEGFDDHLIGTTAGDSVSFTAMPSGTAEEADFGVKVGNVQELVLPEPTDEWVAENLPEHDSVEAWTQSVRTRLGAMRLNQGRQALIERATTALAALVDEAPPEGMVDQELQARVENFVKDLQTRGISVEQWMSATGQDTNTLIETFREQATKAVIVDLALRAVAEAEQVEVDESDIESEYARIAMRASMKAKDVRKAYEKNDAVFDLVAQLRKSKALDWLLHHIEIVDDAGTPLDRELVLGHTHDHDDDDDHDDHEHEHAEEA</sequence>
<evidence type="ECO:0000256" key="7">
    <source>
        <dbReference type="SAM" id="MobiDB-lite"/>
    </source>
</evidence>
<dbReference type="InterPro" id="IPR008881">
    <property type="entry name" value="Trigger_fac_ribosome-bd_bac"/>
</dbReference>
<reference evidence="10" key="1">
    <citation type="submission" date="2020-05" db="EMBL/GenBank/DDBJ databases">
        <authorList>
            <person name="Chiriac C."/>
            <person name="Salcher M."/>
            <person name="Ghai R."/>
            <person name="Kavagutti S V."/>
        </authorList>
    </citation>
    <scope>NUCLEOTIDE SEQUENCE</scope>
</reference>
<dbReference type="Gene3D" id="3.30.70.1050">
    <property type="entry name" value="Trigger factor ribosome-binding domain"/>
    <property type="match status" value="1"/>
</dbReference>
<dbReference type="GO" id="GO:0003755">
    <property type="term" value="F:peptidyl-prolyl cis-trans isomerase activity"/>
    <property type="evidence" value="ECO:0007669"/>
    <property type="project" value="UniProtKB-KW"/>
</dbReference>
<evidence type="ECO:0000256" key="5">
    <source>
        <dbReference type="ARBA" id="ARBA00023186"/>
    </source>
</evidence>
<dbReference type="InterPro" id="IPR027304">
    <property type="entry name" value="Trigger_fact/SurA_dom_sf"/>
</dbReference>
<dbReference type="SUPFAM" id="SSF109998">
    <property type="entry name" value="Triger factor/SurA peptide-binding domain-like"/>
    <property type="match status" value="1"/>
</dbReference>
<evidence type="ECO:0000256" key="6">
    <source>
        <dbReference type="ARBA" id="ARBA00023235"/>
    </source>
</evidence>
<dbReference type="Pfam" id="PF05698">
    <property type="entry name" value="Trigger_C"/>
    <property type="match status" value="1"/>
</dbReference>
<keyword evidence="5" id="KW-0143">Chaperone</keyword>
<comment type="similarity">
    <text evidence="2">Belongs to the FKBP-type PPIase family. Tig subfamily.</text>
</comment>
<keyword evidence="6" id="KW-0413">Isomerase</keyword>
<evidence type="ECO:0000256" key="3">
    <source>
        <dbReference type="ARBA" id="ARBA00013194"/>
    </source>
</evidence>
<proteinExistence type="inferred from homology"/>
<dbReference type="Pfam" id="PF05697">
    <property type="entry name" value="Trigger_N"/>
    <property type="match status" value="1"/>
</dbReference>
<dbReference type="GO" id="GO:0044183">
    <property type="term" value="F:protein folding chaperone"/>
    <property type="evidence" value="ECO:0007669"/>
    <property type="project" value="TreeGrafter"/>
</dbReference>
<dbReference type="PIRSF" id="PIRSF003095">
    <property type="entry name" value="Trigger_factor"/>
    <property type="match status" value="1"/>
</dbReference>
<dbReference type="InterPro" id="IPR036611">
    <property type="entry name" value="Trigger_fac_ribosome-bd_sf"/>
</dbReference>
<organism evidence="10">
    <name type="scientific">freshwater metagenome</name>
    <dbReference type="NCBI Taxonomy" id="449393"/>
    <lineage>
        <taxon>unclassified sequences</taxon>
        <taxon>metagenomes</taxon>
        <taxon>ecological metagenomes</taxon>
    </lineage>
</organism>
<keyword evidence="4" id="KW-0697">Rotamase</keyword>
<evidence type="ECO:0000256" key="4">
    <source>
        <dbReference type="ARBA" id="ARBA00023110"/>
    </source>
</evidence>
<dbReference type="PANTHER" id="PTHR30560:SF3">
    <property type="entry name" value="TRIGGER FACTOR-LIKE PROTEIN TIG, CHLOROPLASTIC"/>
    <property type="match status" value="1"/>
</dbReference>
<dbReference type="HAMAP" id="MF_00303">
    <property type="entry name" value="Trigger_factor_Tig"/>
    <property type="match status" value="1"/>
</dbReference>
<protein>
    <recommendedName>
        <fullName evidence="3">peptidylprolyl isomerase</fullName>
        <ecNumber evidence="3">5.2.1.8</ecNumber>
    </recommendedName>
</protein>
<name>A0A6J6P064_9ZZZZ</name>
<feature type="domain" description="Trigger factor C-terminal" evidence="9">
    <location>
        <begin position="256"/>
        <end position="416"/>
    </location>
</feature>
<dbReference type="InterPro" id="IPR037041">
    <property type="entry name" value="Trigger_fac_C_sf"/>
</dbReference>
<accession>A0A6J6P064</accession>
<evidence type="ECO:0000259" key="8">
    <source>
        <dbReference type="Pfam" id="PF05697"/>
    </source>
</evidence>
<dbReference type="GO" id="GO:0051083">
    <property type="term" value="P:'de novo' cotranslational protein folding"/>
    <property type="evidence" value="ECO:0007669"/>
    <property type="project" value="TreeGrafter"/>
</dbReference>
<feature type="domain" description="Trigger factor ribosome-binding bacterial" evidence="8">
    <location>
        <begin position="1"/>
        <end position="143"/>
    </location>
</feature>
<dbReference type="InterPro" id="IPR005215">
    <property type="entry name" value="Trig_fac"/>
</dbReference>
<dbReference type="GO" id="GO:0043335">
    <property type="term" value="P:protein unfolding"/>
    <property type="evidence" value="ECO:0007669"/>
    <property type="project" value="TreeGrafter"/>
</dbReference>
<dbReference type="InterPro" id="IPR008880">
    <property type="entry name" value="Trigger_fac_C"/>
</dbReference>
<dbReference type="AlphaFoldDB" id="A0A6J6P064"/>
<dbReference type="GO" id="GO:0015031">
    <property type="term" value="P:protein transport"/>
    <property type="evidence" value="ECO:0007669"/>
    <property type="project" value="InterPro"/>
</dbReference>
<dbReference type="GO" id="GO:0043022">
    <property type="term" value="F:ribosome binding"/>
    <property type="evidence" value="ECO:0007669"/>
    <property type="project" value="TreeGrafter"/>
</dbReference>
<evidence type="ECO:0000259" key="9">
    <source>
        <dbReference type="Pfam" id="PF05698"/>
    </source>
</evidence>
<feature type="compositionally biased region" description="Basic and acidic residues" evidence="7">
    <location>
        <begin position="449"/>
        <end position="458"/>
    </location>
</feature>
<dbReference type="Gene3D" id="3.10.50.40">
    <property type="match status" value="1"/>
</dbReference>
<dbReference type="InterPro" id="IPR046357">
    <property type="entry name" value="PPIase_dom_sf"/>
</dbReference>
<dbReference type="NCBIfam" id="TIGR00115">
    <property type="entry name" value="tig"/>
    <property type="match status" value="1"/>
</dbReference>
<dbReference type="Gene3D" id="1.10.3120.10">
    <property type="entry name" value="Trigger factor, C-terminal domain"/>
    <property type="match status" value="1"/>
</dbReference>